<comment type="subcellular location">
    <subcellularLocation>
        <location evidence="2">Peroxisome membrane</location>
    </subcellularLocation>
</comment>
<organism evidence="4 5">
    <name type="scientific">Peronospora matthiolae</name>
    <dbReference type="NCBI Taxonomy" id="2874970"/>
    <lineage>
        <taxon>Eukaryota</taxon>
        <taxon>Sar</taxon>
        <taxon>Stramenopiles</taxon>
        <taxon>Oomycota</taxon>
        <taxon>Peronosporomycetes</taxon>
        <taxon>Peronosporales</taxon>
        <taxon>Peronosporaceae</taxon>
        <taxon>Peronospora</taxon>
    </lineage>
</organism>
<sequence length="390" mass="43074">MKKETETIETIETDVMPDEDPSSSLKEMVTTTHMSKERYDSASSSIDKAASLFAAYETWVGSHTGLARNVETALYVVPQLIPKRAMEPEVAAQVGYSFVGLLHLYHDYVLWKKGTNHEVEQSMAGQKLTRLIRVPLSLISHVQVSAEVVARKFGSDAGKRRLIVWVEVIKGMLLLVLLAHRRRAMLIRGGKYKGVESLPQMSPFARFGKAKRPGARTGKTFGKATASEPSAPAEKGVDEAPNKITFEAATIELAEGSREDLLLAGEVCHILRPMVYALLRRRRPQSSWTPVLVSLLVELSGLALSAAAAKPVEREKSVCTDKAKDEIAARKMALLFYLLRDPVFATITKPAVGKAAHVMDYVPGIGKLFRFGTSAVLDYYHQFYFYTSAS</sequence>
<keyword evidence="2" id="KW-0812">Transmembrane</keyword>
<evidence type="ECO:0000256" key="2">
    <source>
        <dbReference type="RuleBase" id="RU365003"/>
    </source>
</evidence>
<feature type="region of interest" description="Disordered" evidence="3">
    <location>
        <begin position="209"/>
        <end position="237"/>
    </location>
</feature>
<evidence type="ECO:0000256" key="1">
    <source>
        <dbReference type="ARBA" id="ARBA00009505"/>
    </source>
</evidence>
<dbReference type="InterPro" id="IPR013919">
    <property type="entry name" value="Pex16"/>
</dbReference>
<feature type="transmembrane region" description="Helical" evidence="2">
    <location>
        <begin position="162"/>
        <end position="179"/>
    </location>
</feature>
<dbReference type="Proteomes" id="UP001162060">
    <property type="component" value="Unassembled WGS sequence"/>
</dbReference>
<dbReference type="AlphaFoldDB" id="A0AAV1TPD4"/>
<dbReference type="Pfam" id="PF08610">
    <property type="entry name" value="Pex16"/>
    <property type="match status" value="1"/>
</dbReference>
<feature type="compositionally biased region" description="Acidic residues" evidence="3">
    <location>
        <begin position="7"/>
        <end position="21"/>
    </location>
</feature>
<dbReference type="GO" id="GO:0005778">
    <property type="term" value="C:peroxisomal membrane"/>
    <property type="evidence" value="ECO:0007669"/>
    <property type="project" value="UniProtKB-SubCell"/>
</dbReference>
<dbReference type="PANTHER" id="PTHR13299:SF0">
    <property type="entry name" value="PEROXISOMAL MEMBRANE PROTEIN PEX16"/>
    <property type="match status" value="1"/>
</dbReference>
<keyword evidence="2" id="KW-0962">Peroxisome biogenesis</keyword>
<comment type="similarity">
    <text evidence="1 2">Belongs to the peroxin-16 family.</text>
</comment>
<keyword evidence="2" id="KW-0576">Peroxisome</keyword>
<evidence type="ECO:0000313" key="4">
    <source>
        <dbReference type="EMBL" id="CAK7922823.1"/>
    </source>
</evidence>
<reference evidence="4" key="1">
    <citation type="submission" date="2024-01" db="EMBL/GenBank/DDBJ databases">
        <authorList>
            <person name="Webb A."/>
        </authorList>
    </citation>
    <scope>NUCLEOTIDE SEQUENCE</scope>
    <source>
        <strain evidence="4">Pm1</strain>
    </source>
</reference>
<protein>
    <recommendedName>
        <fullName evidence="2">Peroxisomal membrane protein PEX16</fullName>
    </recommendedName>
</protein>
<keyword evidence="2" id="KW-0472">Membrane</keyword>
<comment type="caution">
    <text evidence="4">The sequence shown here is derived from an EMBL/GenBank/DDBJ whole genome shotgun (WGS) entry which is preliminary data.</text>
</comment>
<proteinExistence type="inferred from homology"/>
<dbReference type="PANTHER" id="PTHR13299">
    <property type="entry name" value="PEROXISOMAL MEMBRANE PROTEIN PEX16"/>
    <property type="match status" value="1"/>
</dbReference>
<evidence type="ECO:0000256" key="3">
    <source>
        <dbReference type="SAM" id="MobiDB-lite"/>
    </source>
</evidence>
<gene>
    <name evidence="4" type="ORF">PM001_LOCUS7994</name>
</gene>
<dbReference type="GO" id="GO:0007031">
    <property type="term" value="P:peroxisome organization"/>
    <property type="evidence" value="ECO:0007669"/>
    <property type="project" value="UniProtKB-KW"/>
</dbReference>
<dbReference type="EMBL" id="CAKLBY020000066">
    <property type="protein sequence ID" value="CAK7922823.1"/>
    <property type="molecule type" value="Genomic_DNA"/>
</dbReference>
<name>A0AAV1TPD4_9STRA</name>
<comment type="caution">
    <text evidence="2">Lacks conserved residue(s) required for the propagation of feature annotation.</text>
</comment>
<evidence type="ECO:0000313" key="5">
    <source>
        <dbReference type="Proteomes" id="UP001162060"/>
    </source>
</evidence>
<feature type="region of interest" description="Disordered" evidence="3">
    <location>
        <begin position="1"/>
        <end position="24"/>
    </location>
</feature>
<keyword evidence="2" id="KW-1133">Transmembrane helix</keyword>
<accession>A0AAV1TPD4</accession>